<name>K7W4Y3_MAIZE</name>
<dbReference type="InParanoid" id="K7W4Y3"/>
<dbReference type="PANTHER" id="PTHR47906">
    <property type="entry name" value="OSJNBB0050O03.9 PROTEIN-RELATED"/>
    <property type="match status" value="1"/>
</dbReference>
<evidence type="ECO:0008006" key="3">
    <source>
        <dbReference type="Google" id="ProtNLM"/>
    </source>
</evidence>
<dbReference type="PaxDb" id="4577-GRMZM2G079003_P01"/>
<dbReference type="EMBL" id="CM000785">
    <property type="protein sequence ID" value="AQL00964.1"/>
    <property type="molecule type" value="Genomic_DNA"/>
</dbReference>
<protein>
    <recommendedName>
        <fullName evidence="3">Myb/SANT-like domain-containing protein</fullName>
    </recommendedName>
</protein>
<feature type="compositionally biased region" description="Low complexity" evidence="1">
    <location>
        <begin position="195"/>
        <end position="210"/>
    </location>
</feature>
<organism evidence="2">
    <name type="scientific">Zea mays</name>
    <name type="common">Maize</name>
    <dbReference type="NCBI Taxonomy" id="4577"/>
    <lineage>
        <taxon>Eukaryota</taxon>
        <taxon>Viridiplantae</taxon>
        <taxon>Streptophyta</taxon>
        <taxon>Embryophyta</taxon>
        <taxon>Tracheophyta</taxon>
        <taxon>Spermatophyta</taxon>
        <taxon>Magnoliopsida</taxon>
        <taxon>Liliopsida</taxon>
        <taxon>Poales</taxon>
        <taxon>Poaceae</taxon>
        <taxon>PACMAD clade</taxon>
        <taxon>Panicoideae</taxon>
        <taxon>Andropogonodae</taxon>
        <taxon>Andropogoneae</taxon>
        <taxon>Tripsacinae</taxon>
        <taxon>Zea</taxon>
    </lineage>
</organism>
<gene>
    <name evidence="2" type="ORF">ZEAMMB73_Zm00001d044830</name>
</gene>
<evidence type="ECO:0000256" key="1">
    <source>
        <dbReference type="SAM" id="MobiDB-lite"/>
    </source>
</evidence>
<evidence type="ECO:0000313" key="2">
    <source>
        <dbReference type="EMBL" id="AQL00964.1"/>
    </source>
</evidence>
<dbReference type="eggNOG" id="KOG4585">
    <property type="taxonomic scope" value="Eukaryota"/>
</dbReference>
<dbReference type="AlphaFoldDB" id="K7W4Y3"/>
<dbReference type="HOGENOM" id="CLU_048818_0_0_1"/>
<dbReference type="PANTHER" id="PTHR47906:SF5">
    <property type="entry name" value="OS05G0118600 PROTEIN"/>
    <property type="match status" value="1"/>
</dbReference>
<feature type="region of interest" description="Disordered" evidence="1">
    <location>
        <begin position="190"/>
        <end position="232"/>
    </location>
</feature>
<sequence>MVKSKENEGDGSTRERTILWDVDQTKFMLGWYIDHIKKHHASFKIKKPHHFKCAKALNRQFSMGVTTTQVERHFMHYKENWKFIAIALCKSANTFDTARSMVIISELEKANLNDMARMLIFKPIKFFNEMEELFLDSSVDGSISMDVNTCMKDTQANEDNDYDELMMIYATTSPTMLGLRMIYDSDTLPSPISGQPSMASQMSEQSPSSSVVKRLRVESKPTKRDVRPKNRI</sequence>
<proteinExistence type="predicted"/>
<dbReference type="OMA" id="NLNDMAR"/>
<accession>K7W4Y3</accession>
<reference evidence="2" key="1">
    <citation type="submission" date="2015-12" db="EMBL/GenBank/DDBJ databases">
        <title>Update maize B73 reference genome by single molecule sequencing technologies.</title>
        <authorList>
            <consortium name="Maize Genome Sequencing Project"/>
            <person name="Ware D."/>
        </authorList>
    </citation>
    <scope>NUCLEOTIDE SEQUENCE</scope>
    <source>
        <tissue evidence="2">Seedling</tissue>
    </source>
</reference>
<feature type="compositionally biased region" description="Basic and acidic residues" evidence="1">
    <location>
        <begin position="215"/>
        <end position="232"/>
    </location>
</feature>